<dbReference type="PANTHER" id="PTHR43155:SF2">
    <property type="entry name" value="CYCLIC DI-GMP PHOSPHODIESTERASE PA4108"/>
    <property type="match status" value="1"/>
</dbReference>
<dbReference type="EMBL" id="CP101717">
    <property type="protein sequence ID" value="WLD59546.1"/>
    <property type="molecule type" value="Genomic_DNA"/>
</dbReference>
<evidence type="ECO:0000313" key="2">
    <source>
        <dbReference type="EMBL" id="WLD59546.1"/>
    </source>
</evidence>
<feature type="domain" description="HD-GYP" evidence="1">
    <location>
        <begin position="158"/>
        <end position="353"/>
    </location>
</feature>
<dbReference type="PANTHER" id="PTHR43155">
    <property type="entry name" value="CYCLIC DI-GMP PHOSPHODIESTERASE PA4108-RELATED"/>
    <property type="match status" value="1"/>
</dbReference>
<dbReference type="Gene3D" id="1.10.3210.10">
    <property type="entry name" value="Hypothetical protein af1432"/>
    <property type="match status" value="1"/>
</dbReference>
<proteinExistence type="predicted"/>
<accession>A0AB38YJM6</accession>
<evidence type="ECO:0000259" key="1">
    <source>
        <dbReference type="PROSITE" id="PS51832"/>
    </source>
</evidence>
<sequence length="420" mass="46662">MIKAIPVSQLRVGMFVSERNADWIPDSNKTKSGLILRQEIIDKIKARGIEYITIDTAKGVDVGDDSEVDVALAQQAEKVPSQKAEIKERLEKKRAQIIAQQEQSGVAAPSASLDDERTKASKIHSEALNLLSDVMSKVQAGASIDIDQVEDIAEDIIASVYRNENALACMSRIRDKDAYLLEHSLNVGILLSILGKSMGFGHDSIRKLAVGGMLHDVGKIQVPDAVLHKPSKLEASEWEEMKRHVVYGEQYLKGMGLDPDVVSICAQHHERLDGTGYPNALAETDISLFGRMAAVCDVYDAITADRVYHQGMTPSVAMKRLVEWSDHHLDRKLVYQFIRAMSIYPVGTVVELNSGQLGIVVTPNRVRQAEPVVRLIYSLKHKRFLEVQDVDLAKPSNDLEIVRAIDPARLSFDLKIMDFM</sequence>
<dbReference type="InterPro" id="IPR021812">
    <property type="entry name" value="DUF3391"/>
</dbReference>
<dbReference type="GO" id="GO:0008081">
    <property type="term" value="F:phosphoric diester hydrolase activity"/>
    <property type="evidence" value="ECO:0007669"/>
    <property type="project" value="UniProtKB-ARBA"/>
</dbReference>
<reference evidence="2" key="1">
    <citation type="submission" date="2022-07" db="EMBL/GenBank/DDBJ databases">
        <title>Complete genome sequence of Salinispirillum sp. LH10-3-1 capable of multiple carbohydrate inversion isolated from a soda lake.</title>
        <authorList>
            <person name="Liu J."/>
            <person name="Zhai Y."/>
            <person name="Zhang H."/>
            <person name="Yang H."/>
            <person name="Qu J."/>
            <person name="Li J."/>
        </authorList>
    </citation>
    <scope>NUCLEOTIDE SEQUENCE</scope>
    <source>
        <strain evidence="2">LH 10-3-1</strain>
    </source>
</reference>
<protein>
    <submittedName>
        <fullName evidence="2">HD-GYP domain-containing protein</fullName>
    </submittedName>
</protein>
<organism evidence="2">
    <name type="scientific">Salinispirillum sp. LH 10-3-1</name>
    <dbReference type="NCBI Taxonomy" id="2952525"/>
    <lineage>
        <taxon>Bacteria</taxon>
        <taxon>Pseudomonadati</taxon>
        <taxon>Pseudomonadota</taxon>
        <taxon>Gammaproteobacteria</taxon>
        <taxon>Oceanospirillales</taxon>
        <taxon>Saccharospirillaceae</taxon>
        <taxon>Salinispirillum</taxon>
    </lineage>
</organism>
<dbReference type="InterPro" id="IPR006675">
    <property type="entry name" value="HDIG_dom"/>
</dbReference>
<dbReference type="Pfam" id="PF11871">
    <property type="entry name" value="DUF3391"/>
    <property type="match status" value="1"/>
</dbReference>
<dbReference type="CDD" id="cd00077">
    <property type="entry name" value="HDc"/>
    <property type="match status" value="1"/>
</dbReference>
<dbReference type="PROSITE" id="PS51832">
    <property type="entry name" value="HD_GYP"/>
    <property type="match status" value="1"/>
</dbReference>
<dbReference type="SUPFAM" id="SSF109604">
    <property type="entry name" value="HD-domain/PDEase-like"/>
    <property type="match status" value="1"/>
</dbReference>
<gene>
    <name evidence="2" type="ORF">NFC81_07135</name>
</gene>
<dbReference type="AlphaFoldDB" id="A0AB38YJM6"/>
<dbReference type="InterPro" id="IPR003607">
    <property type="entry name" value="HD/PDEase_dom"/>
</dbReference>
<dbReference type="SMART" id="SM00471">
    <property type="entry name" value="HDc"/>
    <property type="match status" value="1"/>
</dbReference>
<dbReference type="RefSeq" id="WP_304996838.1">
    <property type="nucleotide sequence ID" value="NZ_CP101717.1"/>
</dbReference>
<name>A0AB38YJM6_9GAMM</name>
<dbReference type="NCBIfam" id="TIGR00277">
    <property type="entry name" value="HDIG"/>
    <property type="match status" value="1"/>
</dbReference>
<dbReference type="InterPro" id="IPR037522">
    <property type="entry name" value="HD_GYP_dom"/>
</dbReference>
<dbReference type="Pfam" id="PF13487">
    <property type="entry name" value="HD_5"/>
    <property type="match status" value="1"/>
</dbReference>